<dbReference type="Proteomes" id="UP001057375">
    <property type="component" value="Unassembled WGS sequence"/>
</dbReference>
<evidence type="ECO:0000313" key="4">
    <source>
        <dbReference type="Proteomes" id="UP001057375"/>
    </source>
</evidence>
<sequence length="626" mass="71043">MSKKYILTLRNKEEMDDFLMMAFLYGKSKFLRKHGSFDDYHICALDFEAFLSGTKYPDKRITKYGYYLCELSKTQKRKGIVKPQSPNHKFCEIGFAFSSVRDVCTQSLMSDVDSFVYAPIAPLSHSCDHSDISSPEHSSLELKPIPNFATLRDDFELVHSQGISISCSILSSDITMKNLKKSYFKRMIDRTTKIHGIPFDCAKEAPISVEGTPELFFYSCVIYAGYSILVRCDRNFRYEESLDVPSSIHHFVRPSMTCLSKIPIKYLKADAFVILTQMFGSPTGDPDPLSIFECCMWAKGPSMEKNGLMAALSKIIGLIQSSSVKSPGGPYEFEYLSFLRDEGIVDSSVQYLGTRIREWCIRCMLLFCNNIHDPLDAIAMDLGFVGKKCQRARIYSMFETAIDGLHKCRHHDIFMHNGSVLKEREKREKMELKAQREMEEAAQAIQEMEISDGVNEAEIIGRDIGQDIGQDIGGKKRKEGKEGKEGYGLLCVDGCLPSHESLGSVVLDSSYDDSVDTHSGDDIGHSSRDNDESSFSIDDSDVMCSSSSDGCISDDELIKRREEERKKEEEEKLEKERKRREEEERKAKIIQSWKPLHEQNGYKRSSSNCPYKSKHRHMHCGGQDAA</sequence>
<keyword evidence="4" id="KW-1185">Reference proteome</keyword>
<feature type="coiled-coil region" evidence="1">
    <location>
        <begin position="420"/>
        <end position="451"/>
    </location>
</feature>
<feature type="non-terminal residue" evidence="3">
    <location>
        <position position="626"/>
    </location>
</feature>
<organism evidence="3 4">
    <name type="scientific">Aduncisulcus paluster</name>
    <dbReference type="NCBI Taxonomy" id="2918883"/>
    <lineage>
        <taxon>Eukaryota</taxon>
        <taxon>Metamonada</taxon>
        <taxon>Carpediemonas-like organisms</taxon>
        <taxon>Aduncisulcus</taxon>
    </lineage>
</organism>
<name>A0ABQ5KKL2_9EUKA</name>
<reference evidence="3" key="1">
    <citation type="submission" date="2022-03" db="EMBL/GenBank/DDBJ databases">
        <title>Draft genome sequence of Aduncisulcus paluster, a free-living microaerophilic Fornicata.</title>
        <authorList>
            <person name="Yuyama I."/>
            <person name="Kume K."/>
            <person name="Tamura T."/>
            <person name="Inagaki Y."/>
            <person name="Hashimoto T."/>
        </authorList>
    </citation>
    <scope>NUCLEOTIDE SEQUENCE</scope>
    <source>
        <strain evidence="3">NY0171</strain>
    </source>
</reference>
<accession>A0ABQ5KKL2</accession>
<feature type="compositionally biased region" description="Basic and acidic residues" evidence="2">
    <location>
        <begin position="515"/>
        <end position="531"/>
    </location>
</feature>
<feature type="compositionally biased region" description="Basic and acidic residues" evidence="2">
    <location>
        <begin position="556"/>
        <end position="587"/>
    </location>
</feature>
<evidence type="ECO:0000313" key="3">
    <source>
        <dbReference type="EMBL" id="GKT31859.1"/>
    </source>
</evidence>
<evidence type="ECO:0000256" key="2">
    <source>
        <dbReference type="SAM" id="MobiDB-lite"/>
    </source>
</evidence>
<gene>
    <name evidence="3" type="ORF">ADUPG1_006189</name>
</gene>
<feature type="compositionally biased region" description="Low complexity" evidence="2">
    <location>
        <begin position="542"/>
        <end position="551"/>
    </location>
</feature>
<feature type="region of interest" description="Disordered" evidence="2">
    <location>
        <begin position="513"/>
        <end position="626"/>
    </location>
</feature>
<keyword evidence="1" id="KW-0175">Coiled coil</keyword>
<dbReference type="EMBL" id="BQXS01009757">
    <property type="protein sequence ID" value="GKT31859.1"/>
    <property type="molecule type" value="Genomic_DNA"/>
</dbReference>
<evidence type="ECO:0000256" key="1">
    <source>
        <dbReference type="SAM" id="Coils"/>
    </source>
</evidence>
<protein>
    <submittedName>
        <fullName evidence="3">Uncharacterized protein</fullName>
    </submittedName>
</protein>
<comment type="caution">
    <text evidence="3">The sequence shown here is derived from an EMBL/GenBank/DDBJ whole genome shotgun (WGS) entry which is preliminary data.</text>
</comment>
<proteinExistence type="predicted"/>